<evidence type="ECO:0000256" key="3">
    <source>
        <dbReference type="SAM" id="MobiDB-lite"/>
    </source>
</evidence>
<dbReference type="CDD" id="cd11660">
    <property type="entry name" value="SANT_TRF"/>
    <property type="match status" value="1"/>
</dbReference>
<evidence type="ECO:0000256" key="1">
    <source>
        <dbReference type="ARBA" id="ARBA00004123"/>
    </source>
</evidence>
<accession>A0ABD1GPT8</accession>
<gene>
    <name evidence="6" type="primary">TRP5</name>
    <name evidence="6" type="ORF">AAHA92_21896</name>
</gene>
<feature type="domain" description="HTH myb-type" evidence="5">
    <location>
        <begin position="38"/>
        <end position="95"/>
    </location>
</feature>
<feature type="region of interest" description="Disordered" evidence="3">
    <location>
        <begin position="1"/>
        <end position="24"/>
    </location>
</feature>
<dbReference type="GO" id="GO:0042162">
    <property type="term" value="F:telomeric DNA binding"/>
    <property type="evidence" value="ECO:0007669"/>
    <property type="project" value="UniProtKB-ARBA"/>
</dbReference>
<organism evidence="6 7">
    <name type="scientific">Salvia divinorum</name>
    <name type="common">Maria pastora</name>
    <name type="synonym">Diviner's sage</name>
    <dbReference type="NCBI Taxonomy" id="28513"/>
    <lineage>
        <taxon>Eukaryota</taxon>
        <taxon>Viridiplantae</taxon>
        <taxon>Streptophyta</taxon>
        <taxon>Embryophyta</taxon>
        <taxon>Tracheophyta</taxon>
        <taxon>Spermatophyta</taxon>
        <taxon>Magnoliopsida</taxon>
        <taxon>eudicotyledons</taxon>
        <taxon>Gunneridae</taxon>
        <taxon>Pentapetalae</taxon>
        <taxon>asterids</taxon>
        <taxon>lamiids</taxon>
        <taxon>Lamiales</taxon>
        <taxon>Lamiaceae</taxon>
        <taxon>Nepetoideae</taxon>
        <taxon>Mentheae</taxon>
        <taxon>Salviinae</taxon>
        <taxon>Salvia</taxon>
        <taxon>Salvia subgen. Calosphace</taxon>
    </lineage>
</organism>
<dbReference type="InterPro" id="IPR031105">
    <property type="entry name" value="TRP_plant"/>
</dbReference>
<dbReference type="Pfam" id="PF00249">
    <property type="entry name" value="Myb_DNA-binding"/>
    <property type="match status" value="1"/>
</dbReference>
<feature type="domain" description="Myb-like" evidence="4">
    <location>
        <begin position="38"/>
        <end position="91"/>
    </location>
</feature>
<evidence type="ECO:0000313" key="7">
    <source>
        <dbReference type="Proteomes" id="UP001567538"/>
    </source>
</evidence>
<dbReference type="AlphaFoldDB" id="A0ABD1GPT8"/>
<protein>
    <submittedName>
        <fullName evidence="6">Tryptophan synthetase</fullName>
    </submittedName>
</protein>
<keyword evidence="2" id="KW-0539">Nucleus</keyword>
<dbReference type="InterPro" id="IPR009057">
    <property type="entry name" value="Homeodomain-like_sf"/>
</dbReference>
<dbReference type="Proteomes" id="UP001567538">
    <property type="component" value="Unassembled WGS sequence"/>
</dbReference>
<dbReference type="SUPFAM" id="SSF46689">
    <property type="entry name" value="Homeodomain-like"/>
    <property type="match status" value="1"/>
</dbReference>
<sequence length="141" mass="15979">MSSQRTTSESKALVPAPSAKQDALAVVSVRKSKRSESTQRRIRKPFTVAEAEALVQAVEKLGTGRWRDVKLRAFDNAKHRTYVDLKWKTLVHTAGISPQQRRGEPVPQELLDRVLTAHAYWSQHQPKQQQLKSQPDTCLLL</sequence>
<evidence type="ECO:0000259" key="4">
    <source>
        <dbReference type="PROSITE" id="PS50090"/>
    </source>
</evidence>
<dbReference type="InterPro" id="IPR017930">
    <property type="entry name" value="Myb_dom"/>
</dbReference>
<dbReference type="PANTHER" id="PTHR21717">
    <property type="entry name" value="TELOMERIC REPEAT BINDING PROTEIN"/>
    <property type="match status" value="1"/>
</dbReference>
<dbReference type="PROSITE" id="PS51294">
    <property type="entry name" value="HTH_MYB"/>
    <property type="match status" value="1"/>
</dbReference>
<dbReference type="Gene3D" id="1.10.246.220">
    <property type="match status" value="1"/>
</dbReference>
<evidence type="ECO:0000313" key="6">
    <source>
        <dbReference type="EMBL" id="KAL1545139.1"/>
    </source>
</evidence>
<dbReference type="EMBL" id="JBEAFC010000008">
    <property type="protein sequence ID" value="KAL1545139.1"/>
    <property type="molecule type" value="Genomic_DNA"/>
</dbReference>
<proteinExistence type="predicted"/>
<comment type="caution">
    <text evidence="6">The sequence shown here is derived from an EMBL/GenBank/DDBJ whole genome shotgun (WGS) entry which is preliminary data.</text>
</comment>
<evidence type="ECO:0000259" key="5">
    <source>
        <dbReference type="PROSITE" id="PS51294"/>
    </source>
</evidence>
<comment type="subcellular location">
    <subcellularLocation>
        <location evidence="1">Nucleus</location>
    </subcellularLocation>
</comment>
<dbReference type="GO" id="GO:0005634">
    <property type="term" value="C:nucleus"/>
    <property type="evidence" value="ECO:0007669"/>
    <property type="project" value="UniProtKB-SubCell"/>
</dbReference>
<dbReference type="PANTHER" id="PTHR21717:SF70">
    <property type="entry name" value="TELOMERE REPEAT-BINDING PROTEIN 2-RELATED"/>
    <property type="match status" value="1"/>
</dbReference>
<reference evidence="6 7" key="1">
    <citation type="submission" date="2024-06" db="EMBL/GenBank/DDBJ databases">
        <title>A chromosome level genome sequence of Diviner's sage (Salvia divinorum).</title>
        <authorList>
            <person name="Ford S.A."/>
            <person name="Ro D.-K."/>
            <person name="Ness R.W."/>
            <person name="Phillips M.A."/>
        </authorList>
    </citation>
    <scope>NUCLEOTIDE SEQUENCE [LARGE SCALE GENOMIC DNA]</scope>
    <source>
        <strain evidence="6">SAF-2024a</strain>
        <tissue evidence="6">Leaf</tissue>
    </source>
</reference>
<name>A0ABD1GPT8_SALDI</name>
<feature type="compositionally biased region" description="Polar residues" evidence="3">
    <location>
        <begin position="1"/>
        <end position="10"/>
    </location>
</feature>
<evidence type="ECO:0000256" key="2">
    <source>
        <dbReference type="ARBA" id="ARBA00023242"/>
    </source>
</evidence>
<dbReference type="PROSITE" id="PS50090">
    <property type="entry name" value="MYB_LIKE"/>
    <property type="match status" value="1"/>
</dbReference>
<keyword evidence="7" id="KW-1185">Reference proteome</keyword>
<dbReference type="InterPro" id="IPR001005">
    <property type="entry name" value="SANT/Myb"/>
</dbReference>